<protein>
    <submittedName>
        <fullName evidence="2">Uncharacterized protein</fullName>
    </submittedName>
</protein>
<proteinExistence type="predicted"/>
<reference evidence="2 3" key="1">
    <citation type="submission" date="2019-06" db="EMBL/GenBank/DDBJ databases">
        <title>Genome sequencing of plant associated microbes to promote plant fitness in Sorghum bicolor and Oryza sativa.</title>
        <authorList>
            <person name="Coleman-Derr D."/>
        </authorList>
    </citation>
    <scope>NUCLEOTIDE SEQUENCE [LARGE SCALE GENOMIC DNA]</scope>
    <source>
        <strain evidence="2 3">KV-663</strain>
    </source>
</reference>
<name>A0A543I2I3_9MICO</name>
<keyword evidence="3" id="KW-1185">Reference proteome</keyword>
<feature type="transmembrane region" description="Helical" evidence="1">
    <location>
        <begin position="12"/>
        <end position="31"/>
    </location>
</feature>
<organism evidence="2 3">
    <name type="scientific">Humibacillus xanthopallidus</name>
    <dbReference type="NCBI Taxonomy" id="412689"/>
    <lineage>
        <taxon>Bacteria</taxon>
        <taxon>Bacillati</taxon>
        <taxon>Actinomycetota</taxon>
        <taxon>Actinomycetes</taxon>
        <taxon>Micrococcales</taxon>
        <taxon>Intrasporangiaceae</taxon>
        <taxon>Humibacillus</taxon>
    </lineage>
</organism>
<dbReference type="AlphaFoldDB" id="A0A543I2I3"/>
<keyword evidence="1" id="KW-1133">Transmembrane helix</keyword>
<dbReference type="Proteomes" id="UP000316747">
    <property type="component" value="Unassembled WGS sequence"/>
</dbReference>
<keyword evidence="1" id="KW-0812">Transmembrane</keyword>
<evidence type="ECO:0000256" key="1">
    <source>
        <dbReference type="SAM" id="Phobius"/>
    </source>
</evidence>
<evidence type="ECO:0000313" key="3">
    <source>
        <dbReference type="Proteomes" id="UP000316747"/>
    </source>
</evidence>
<dbReference type="RefSeq" id="WP_141842346.1">
    <property type="nucleotide sequence ID" value="NZ_VFPM01000001.1"/>
</dbReference>
<dbReference type="OrthoDB" id="4861544at2"/>
<sequence>MKGTPEHRLASGCIWMIVLAVVAWSGLGLIGGRGSSAHGVQVAAAASALDTTPPHSLGVLGGPNDDGWYNEESGYAWTAQDSESGIVSCHGGAIETTESAVPRTVYGTCTNGSGLTAPYVGFSYRFDGTPPTLEPVVTRSVVTRFGIVVATPRAHDALSGVAEQSCNGSRALSTRRAGRHTVTCIAHDRAGNFAIAKVSYVVVDHR</sequence>
<gene>
    <name evidence="2" type="ORF">FBY41_1130</name>
</gene>
<accession>A0A543I2I3</accession>
<evidence type="ECO:0000313" key="2">
    <source>
        <dbReference type="EMBL" id="TQM64751.1"/>
    </source>
</evidence>
<keyword evidence="1" id="KW-0472">Membrane</keyword>
<dbReference type="EMBL" id="VFPM01000001">
    <property type="protein sequence ID" value="TQM64751.1"/>
    <property type="molecule type" value="Genomic_DNA"/>
</dbReference>
<comment type="caution">
    <text evidence="2">The sequence shown here is derived from an EMBL/GenBank/DDBJ whole genome shotgun (WGS) entry which is preliminary data.</text>
</comment>